<comment type="similarity">
    <text evidence="1">Belongs to the serpin family. Ov-serpin subfamily.</text>
</comment>
<dbReference type="GeneTree" id="ENSGT00940000160674"/>
<dbReference type="InterPro" id="IPR023795">
    <property type="entry name" value="Serpin_CS"/>
</dbReference>
<keyword evidence="4" id="KW-1185">Reference proteome</keyword>
<proteinExistence type="inferred from homology"/>
<dbReference type="InterPro" id="IPR036186">
    <property type="entry name" value="Serpin_sf"/>
</dbReference>
<dbReference type="InterPro" id="IPR000240">
    <property type="entry name" value="Serpin_B9/Maspin"/>
</dbReference>
<organism evidence="3 4">
    <name type="scientific">Leptobrachium leishanense</name>
    <name type="common">Leishan spiny toad</name>
    <dbReference type="NCBI Taxonomy" id="445787"/>
    <lineage>
        <taxon>Eukaryota</taxon>
        <taxon>Metazoa</taxon>
        <taxon>Chordata</taxon>
        <taxon>Craniata</taxon>
        <taxon>Vertebrata</taxon>
        <taxon>Euteleostomi</taxon>
        <taxon>Amphibia</taxon>
        <taxon>Batrachia</taxon>
        <taxon>Anura</taxon>
        <taxon>Pelobatoidea</taxon>
        <taxon>Megophryidae</taxon>
        <taxon>Leptobrachium</taxon>
    </lineage>
</organism>
<dbReference type="Pfam" id="PF00079">
    <property type="entry name" value="Serpin"/>
    <property type="match status" value="2"/>
</dbReference>
<sequence>MDALRLANTALAVDILKKFFEKSKTDNIIFSPLCVSTSLALALKGSKENTAAEFIKVLHVEKVKDCDFGFQSLNSDIAKISSIYSIKLIKRLYIEKSLNCTKNFVDSTKKPYPSELEEIDINSQPEEARNQINTSIKELTDGKFETSLNEGTCDENTKILLVGAAHFKANWLYKFNETETKEMDFHINKGKNSSVIHHSCFPWSPGSFGVAELTTETKPVQMMHLEARLSIGYINDLETTILEIPCTGKQISLLLLLPKCIEDDSTGLKKLEEDITFEKYVHWTNPSMMANSKVKLCLPKFKMECSYVLNDTLKSLGLNDAFNEEASDFSGMSESKGIVLSQAIQNACIEIDEEGTETADVTKERLLMHKDEFVVDHPFLFIVRHNKSRTVLMCGRYCSPPSTC</sequence>
<dbReference type="Ensembl" id="ENSLLET00000017142.1">
    <property type="protein sequence ID" value="ENSLLEP00000016514.1"/>
    <property type="gene ID" value="ENSLLEG00000010481.1"/>
</dbReference>
<dbReference type="SMART" id="SM00093">
    <property type="entry name" value="SERPIN"/>
    <property type="match status" value="1"/>
</dbReference>
<evidence type="ECO:0000313" key="3">
    <source>
        <dbReference type="Ensembl" id="ENSLLEP00000016514.1"/>
    </source>
</evidence>
<protein>
    <submittedName>
        <fullName evidence="3">Serpin family B member 5</fullName>
    </submittedName>
</protein>
<dbReference type="InterPro" id="IPR042185">
    <property type="entry name" value="Serpin_sf_2"/>
</dbReference>
<dbReference type="PANTHER" id="PTHR11461">
    <property type="entry name" value="SERINE PROTEASE INHIBITOR, SERPIN"/>
    <property type="match status" value="1"/>
</dbReference>
<dbReference type="SUPFAM" id="SSF56574">
    <property type="entry name" value="Serpins"/>
    <property type="match status" value="1"/>
</dbReference>
<feature type="domain" description="Serpin" evidence="2">
    <location>
        <begin position="13"/>
        <end position="400"/>
    </location>
</feature>
<dbReference type="GO" id="GO:0004867">
    <property type="term" value="F:serine-type endopeptidase inhibitor activity"/>
    <property type="evidence" value="ECO:0007669"/>
    <property type="project" value="InterPro"/>
</dbReference>
<dbReference type="PRINTS" id="PR00676">
    <property type="entry name" value="MASPIN"/>
</dbReference>
<dbReference type="Gene3D" id="2.30.39.10">
    <property type="entry name" value="Alpha-1-antitrypsin, domain 1"/>
    <property type="match status" value="1"/>
</dbReference>
<reference evidence="3" key="2">
    <citation type="submission" date="2025-09" db="UniProtKB">
        <authorList>
            <consortium name="Ensembl"/>
        </authorList>
    </citation>
    <scope>IDENTIFICATION</scope>
</reference>
<gene>
    <name evidence="3" type="primary">SERPINB5</name>
</gene>
<evidence type="ECO:0000313" key="4">
    <source>
        <dbReference type="Proteomes" id="UP000694569"/>
    </source>
</evidence>
<dbReference type="AlphaFoldDB" id="A0A8C5MN79"/>
<reference evidence="3" key="1">
    <citation type="submission" date="2025-08" db="UniProtKB">
        <authorList>
            <consortium name="Ensembl"/>
        </authorList>
    </citation>
    <scope>IDENTIFICATION</scope>
</reference>
<evidence type="ECO:0000259" key="2">
    <source>
        <dbReference type="SMART" id="SM00093"/>
    </source>
</evidence>
<dbReference type="Proteomes" id="UP000694569">
    <property type="component" value="Unplaced"/>
</dbReference>
<dbReference type="InterPro" id="IPR023796">
    <property type="entry name" value="Serpin_dom"/>
</dbReference>
<dbReference type="OrthoDB" id="671595at2759"/>
<evidence type="ECO:0000256" key="1">
    <source>
        <dbReference type="ARBA" id="ARBA00006426"/>
    </source>
</evidence>
<dbReference type="Gene3D" id="3.30.497.10">
    <property type="entry name" value="Antithrombin, subunit I, domain 2"/>
    <property type="match status" value="1"/>
</dbReference>
<dbReference type="PROSITE" id="PS00284">
    <property type="entry name" value="SERPIN"/>
    <property type="match status" value="1"/>
</dbReference>
<dbReference type="PANTHER" id="PTHR11461:SF55">
    <property type="entry name" value="SERPIN B5"/>
    <property type="match status" value="1"/>
</dbReference>
<dbReference type="InterPro" id="IPR000215">
    <property type="entry name" value="Serpin_fam"/>
</dbReference>
<accession>A0A8C5MN79</accession>
<name>A0A8C5MN79_9ANUR</name>
<dbReference type="GO" id="GO:0005615">
    <property type="term" value="C:extracellular space"/>
    <property type="evidence" value="ECO:0007669"/>
    <property type="project" value="InterPro"/>
</dbReference>
<dbReference type="InterPro" id="IPR042178">
    <property type="entry name" value="Serpin_sf_1"/>
</dbReference>